<feature type="compositionally biased region" description="Polar residues" evidence="1">
    <location>
        <begin position="33"/>
        <end position="45"/>
    </location>
</feature>
<evidence type="ECO:0000313" key="2">
    <source>
        <dbReference type="EMBL" id="OIQ64636.1"/>
    </source>
</evidence>
<proteinExistence type="predicted"/>
<sequence length="45" mass="4488">MGSSNTAAFTGDITSDKRGTASMPIAGRPPLDSPTSTAAHPASQK</sequence>
<evidence type="ECO:0000256" key="1">
    <source>
        <dbReference type="SAM" id="MobiDB-lite"/>
    </source>
</evidence>
<feature type="region of interest" description="Disordered" evidence="1">
    <location>
        <begin position="1"/>
        <end position="45"/>
    </location>
</feature>
<dbReference type="EMBL" id="MLJW01007957">
    <property type="protein sequence ID" value="OIQ64636.1"/>
    <property type="molecule type" value="Genomic_DNA"/>
</dbReference>
<reference evidence="2" key="1">
    <citation type="submission" date="2016-10" db="EMBL/GenBank/DDBJ databases">
        <title>Sequence of Gallionella enrichment culture.</title>
        <authorList>
            <person name="Poehlein A."/>
            <person name="Muehling M."/>
            <person name="Daniel R."/>
        </authorList>
    </citation>
    <scope>NUCLEOTIDE SEQUENCE</scope>
</reference>
<comment type="caution">
    <text evidence="2">The sequence shown here is derived from an EMBL/GenBank/DDBJ whole genome shotgun (WGS) entry which is preliminary data.</text>
</comment>
<gene>
    <name evidence="2" type="ORF">GALL_538130</name>
</gene>
<protein>
    <submittedName>
        <fullName evidence="2">Uncharacterized protein</fullName>
    </submittedName>
</protein>
<accession>A0A1J5PAZ3</accession>
<organism evidence="2">
    <name type="scientific">mine drainage metagenome</name>
    <dbReference type="NCBI Taxonomy" id="410659"/>
    <lineage>
        <taxon>unclassified sequences</taxon>
        <taxon>metagenomes</taxon>
        <taxon>ecological metagenomes</taxon>
    </lineage>
</organism>
<dbReference type="AlphaFoldDB" id="A0A1J5PAZ3"/>
<name>A0A1J5PAZ3_9ZZZZ</name>